<evidence type="ECO:0000313" key="3">
    <source>
        <dbReference type="Proteomes" id="UP000823388"/>
    </source>
</evidence>
<keyword evidence="1" id="KW-0732">Signal</keyword>
<feature type="signal peptide" evidence="1">
    <location>
        <begin position="1"/>
        <end position="19"/>
    </location>
</feature>
<accession>A0A8T0MYS9</accession>
<dbReference type="EMBL" id="CM029054">
    <property type="protein sequence ID" value="KAG2542651.1"/>
    <property type="molecule type" value="Genomic_DNA"/>
</dbReference>
<dbReference type="AlphaFoldDB" id="A0A8T0MYS9"/>
<sequence>MCMICSFLLVVCMFVPSSSLLFRARPALVLSGGVVVRRVHSSGTSAPSMLSLLMVPVNHMPGGVSTASAIPLQGFLPLDGWRWMVVCGAWRSCRCHHQLQGMSSYPVSCGLCTLRRL</sequence>
<proteinExistence type="predicted"/>
<evidence type="ECO:0000256" key="1">
    <source>
        <dbReference type="SAM" id="SignalP"/>
    </source>
</evidence>
<feature type="chain" id="PRO_5035895767" description="Secreted protein" evidence="1">
    <location>
        <begin position="20"/>
        <end position="117"/>
    </location>
</feature>
<gene>
    <name evidence="2" type="ORF">PVAP13_9NG651901</name>
</gene>
<reference evidence="2" key="1">
    <citation type="submission" date="2020-05" db="EMBL/GenBank/DDBJ databases">
        <title>WGS assembly of Panicum virgatum.</title>
        <authorList>
            <person name="Lovell J.T."/>
            <person name="Jenkins J."/>
            <person name="Shu S."/>
            <person name="Juenger T.E."/>
            <person name="Schmutz J."/>
        </authorList>
    </citation>
    <scope>NUCLEOTIDE SEQUENCE</scope>
    <source>
        <strain evidence="2">AP13</strain>
    </source>
</reference>
<comment type="caution">
    <text evidence="2">The sequence shown here is derived from an EMBL/GenBank/DDBJ whole genome shotgun (WGS) entry which is preliminary data.</text>
</comment>
<keyword evidence="3" id="KW-1185">Reference proteome</keyword>
<protein>
    <recommendedName>
        <fullName evidence="4">Secreted protein</fullName>
    </recommendedName>
</protein>
<evidence type="ECO:0008006" key="4">
    <source>
        <dbReference type="Google" id="ProtNLM"/>
    </source>
</evidence>
<organism evidence="2 3">
    <name type="scientific">Panicum virgatum</name>
    <name type="common">Blackwell switchgrass</name>
    <dbReference type="NCBI Taxonomy" id="38727"/>
    <lineage>
        <taxon>Eukaryota</taxon>
        <taxon>Viridiplantae</taxon>
        <taxon>Streptophyta</taxon>
        <taxon>Embryophyta</taxon>
        <taxon>Tracheophyta</taxon>
        <taxon>Spermatophyta</taxon>
        <taxon>Magnoliopsida</taxon>
        <taxon>Liliopsida</taxon>
        <taxon>Poales</taxon>
        <taxon>Poaceae</taxon>
        <taxon>PACMAD clade</taxon>
        <taxon>Panicoideae</taxon>
        <taxon>Panicodae</taxon>
        <taxon>Paniceae</taxon>
        <taxon>Panicinae</taxon>
        <taxon>Panicum</taxon>
        <taxon>Panicum sect. Hiantes</taxon>
    </lineage>
</organism>
<dbReference type="Proteomes" id="UP000823388">
    <property type="component" value="Chromosome 9N"/>
</dbReference>
<name>A0A8T0MYS9_PANVG</name>
<evidence type="ECO:0000313" key="2">
    <source>
        <dbReference type="EMBL" id="KAG2542651.1"/>
    </source>
</evidence>